<dbReference type="OrthoDB" id="9790035at2"/>
<evidence type="ECO:0000313" key="2">
    <source>
        <dbReference type="EMBL" id="ARX81290.1"/>
    </source>
</evidence>
<dbReference type="AlphaFoldDB" id="A0A1Z1W4H1"/>
<dbReference type="Gene3D" id="3.50.50.60">
    <property type="entry name" value="FAD/NAD(P)-binding domain"/>
    <property type="match status" value="1"/>
</dbReference>
<protein>
    <recommendedName>
        <fullName evidence="1">Squalene epoxidase domain-containing protein</fullName>
    </recommendedName>
</protein>
<reference evidence="2 3" key="1">
    <citation type="submission" date="2017-05" db="EMBL/GenBank/DDBJ databases">
        <title>Streptomyces alboflavus Genome sequencing and assembly.</title>
        <authorList>
            <person name="Wang Y."/>
            <person name="Du B."/>
            <person name="Ding Y."/>
            <person name="Liu H."/>
            <person name="Hou Q."/>
            <person name="Liu K."/>
            <person name="Wang C."/>
            <person name="Yao L."/>
        </authorList>
    </citation>
    <scope>NUCLEOTIDE SEQUENCE [LARGE SCALE GENOMIC DNA]</scope>
    <source>
        <strain evidence="2 3">MDJK44</strain>
    </source>
</reference>
<sequence>MARVVLDAARDHVIGVRTDDDALHPAHLVVVATGRTSRLPAGLLAGGLPAPDLLRVDGNLSYTSRVYRRDTASPPPWQASLQATLAPTARRGGTVVALEDERWLVCLFGADGQSAPTDPAGFSAYAASLANPHIKDVVSHAEPLGAIYRYGGLGGQWRRYDRIRPWPRGLAVLGDALCVLNPLYGHGMTVAAQQAVLLARMLDAHGPAACGHFQRRSARTLLLPWYLSTSLDLGWRPERAPVAALLARRYLARLLRRVPEDPELYRRFLAVQHMTASPLTLLAPSPRTRRGGARP</sequence>
<dbReference type="Proteomes" id="UP000195880">
    <property type="component" value="Chromosome"/>
</dbReference>
<proteinExistence type="predicted"/>
<accession>A0A1Z1W4H1</accession>
<evidence type="ECO:0000259" key="1">
    <source>
        <dbReference type="Pfam" id="PF08491"/>
    </source>
</evidence>
<dbReference type="STRING" id="67267.GCA_000716675_02714"/>
<evidence type="ECO:0000313" key="3">
    <source>
        <dbReference type="Proteomes" id="UP000195880"/>
    </source>
</evidence>
<dbReference type="eggNOG" id="COG0654">
    <property type="taxonomic scope" value="Bacteria"/>
</dbReference>
<organism evidence="2 3">
    <name type="scientific">Streptomyces alboflavus</name>
    <dbReference type="NCBI Taxonomy" id="67267"/>
    <lineage>
        <taxon>Bacteria</taxon>
        <taxon>Bacillati</taxon>
        <taxon>Actinomycetota</taxon>
        <taxon>Actinomycetes</taxon>
        <taxon>Kitasatosporales</taxon>
        <taxon>Streptomycetaceae</taxon>
        <taxon>Streptomyces</taxon>
    </lineage>
</organism>
<dbReference type="InterPro" id="IPR013698">
    <property type="entry name" value="Squalene_epoxidase"/>
</dbReference>
<name>A0A1Z1W4H1_9ACTN</name>
<dbReference type="Pfam" id="PF08491">
    <property type="entry name" value="SE"/>
    <property type="match status" value="1"/>
</dbReference>
<dbReference type="GO" id="GO:0016020">
    <property type="term" value="C:membrane"/>
    <property type="evidence" value="ECO:0007669"/>
    <property type="project" value="InterPro"/>
</dbReference>
<dbReference type="InterPro" id="IPR036188">
    <property type="entry name" value="FAD/NAD-bd_sf"/>
</dbReference>
<keyword evidence="3" id="KW-1185">Reference proteome</keyword>
<dbReference type="SUPFAM" id="SSF51905">
    <property type="entry name" value="FAD/NAD(P)-binding domain"/>
    <property type="match status" value="1"/>
</dbReference>
<dbReference type="KEGG" id="salf:SMD44_00688"/>
<dbReference type="GO" id="GO:0004506">
    <property type="term" value="F:squalene monooxygenase activity"/>
    <property type="evidence" value="ECO:0007669"/>
    <property type="project" value="InterPro"/>
</dbReference>
<gene>
    <name evidence="2" type="ORF">SMD44_00688</name>
</gene>
<dbReference type="EMBL" id="CP021748">
    <property type="protein sequence ID" value="ARX81290.1"/>
    <property type="molecule type" value="Genomic_DNA"/>
</dbReference>
<dbReference type="GO" id="GO:0050660">
    <property type="term" value="F:flavin adenine dinucleotide binding"/>
    <property type="evidence" value="ECO:0007669"/>
    <property type="project" value="InterPro"/>
</dbReference>
<feature type="domain" description="Squalene epoxidase" evidence="1">
    <location>
        <begin position="168"/>
        <end position="203"/>
    </location>
</feature>